<evidence type="ECO:0000313" key="4">
    <source>
        <dbReference type="Proteomes" id="UP001162800"/>
    </source>
</evidence>
<evidence type="ECO:0000259" key="2">
    <source>
        <dbReference type="PROSITE" id="PS50164"/>
    </source>
</evidence>
<feature type="domain" description="GIY-YIG" evidence="2">
    <location>
        <begin position="1"/>
        <end position="69"/>
    </location>
</feature>
<dbReference type="Pfam" id="PF01541">
    <property type="entry name" value="GIY-YIG"/>
    <property type="match status" value="1"/>
</dbReference>
<accession>A0ABY6G8E6</accession>
<dbReference type="InterPro" id="IPR000305">
    <property type="entry name" value="GIY-YIG_endonuc"/>
</dbReference>
<dbReference type="InterPro" id="IPR035901">
    <property type="entry name" value="GIY-YIG_endonuc_sf"/>
</dbReference>
<organism evidence="3 4">
    <name type="scientific">Comamonas endophytica</name>
    <dbReference type="NCBI Taxonomy" id="2949090"/>
    <lineage>
        <taxon>Bacteria</taxon>
        <taxon>Pseudomonadati</taxon>
        <taxon>Pseudomonadota</taxon>
        <taxon>Betaproteobacteria</taxon>
        <taxon>Burkholderiales</taxon>
        <taxon>Comamonadaceae</taxon>
        <taxon>Comamonas</taxon>
    </lineage>
</organism>
<dbReference type="RefSeq" id="WP_231041774.1">
    <property type="nucleotide sequence ID" value="NZ_CP106881.1"/>
</dbReference>
<dbReference type="PANTHER" id="PTHR34477">
    <property type="entry name" value="UPF0213 PROTEIN YHBQ"/>
    <property type="match status" value="1"/>
</dbReference>
<name>A0ABY6G8E6_9BURK</name>
<protein>
    <submittedName>
        <fullName evidence="3">GIY-YIG nuclease family protein</fullName>
    </submittedName>
</protein>
<dbReference type="Proteomes" id="UP001162800">
    <property type="component" value="Chromosome"/>
</dbReference>
<dbReference type="SUPFAM" id="SSF82771">
    <property type="entry name" value="GIY-YIG endonuclease"/>
    <property type="match status" value="1"/>
</dbReference>
<dbReference type="CDD" id="cd10456">
    <property type="entry name" value="GIY-YIG_UPF0213"/>
    <property type="match status" value="1"/>
</dbReference>
<dbReference type="EMBL" id="CP106881">
    <property type="protein sequence ID" value="UYG50677.1"/>
    <property type="molecule type" value="Genomic_DNA"/>
</dbReference>
<dbReference type="PANTHER" id="PTHR34477:SF1">
    <property type="entry name" value="UPF0213 PROTEIN YHBQ"/>
    <property type="match status" value="1"/>
</dbReference>
<reference evidence="3" key="1">
    <citation type="submission" date="2022-09" db="EMBL/GenBank/DDBJ databases">
        <title>The complete genome of Acidovorax sp. 5MLIR.</title>
        <authorList>
            <person name="Liu L."/>
            <person name="Yue J."/>
            <person name="Yang F."/>
            <person name="Yuan J."/>
            <person name="Li L."/>
        </authorList>
    </citation>
    <scope>NUCLEOTIDE SEQUENCE</scope>
    <source>
        <strain evidence="3">5MLIR</strain>
    </source>
</reference>
<comment type="similarity">
    <text evidence="1">Belongs to the UPF0213 family.</text>
</comment>
<keyword evidence="4" id="KW-1185">Reference proteome</keyword>
<proteinExistence type="inferred from homology"/>
<evidence type="ECO:0000313" key="3">
    <source>
        <dbReference type="EMBL" id="UYG50677.1"/>
    </source>
</evidence>
<dbReference type="InterPro" id="IPR050190">
    <property type="entry name" value="UPF0213_domain"/>
</dbReference>
<dbReference type="Gene3D" id="3.40.1440.10">
    <property type="entry name" value="GIY-YIG endonuclease"/>
    <property type="match status" value="1"/>
</dbReference>
<evidence type="ECO:0000256" key="1">
    <source>
        <dbReference type="ARBA" id="ARBA00007435"/>
    </source>
</evidence>
<sequence>MGFWIYLLRCNDGTYYTGHTDNLEQRVAQHVAGAFPGCYTFLRRPVALVFAQEVASREEALAAERQVKG</sequence>
<dbReference type="PROSITE" id="PS50164">
    <property type="entry name" value="GIY_YIG"/>
    <property type="match status" value="1"/>
</dbReference>
<gene>
    <name evidence="3" type="ORF">M9799_11295</name>
</gene>